<evidence type="ECO:0000313" key="3">
    <source>
        <dbReference type="Proteomes" id="UP000187506"/>
    </source>
</evidence>
<dbReference type="RefSeq" id="WP_076733831.1">
    <property type="nucleotide sequence ID" value="NZ_CP019352.1"/>
</dbReference>
<dbReference type="InterPro" id="IPR001173">
    <property type="entry name" value="Glyco_trans_2-like"/>
</dbReference>
<organism evidence="2 3">
    <name type="scientific">Lacinutrix venerupis</name>
    <dbReference type="NCBI Taxonomy" id="1486034"/>
    <lineage>
        <taxon>Bacteria</taxon>
        <taxon>Pseudomonadati</taxon>
        <taxon>Bacteroidota</taxon>
        <taxon>Flavobacteriia</taxon>
        <taxon>Flavobacteriales</taxon>
        <taxon>Flavobacteriaceae</taxon>
        <taxon>Lacinutrix</taxon>
    </lineage>
</organism>
<evidence type="ECO:0000313" key="2">
    <source>
        <dbReference type="EMBL" id="APY00927.1"/>
    </source>
</evidence>
<evidence type="ECO:0000259" key="1">
    <source>
        <dbReference type="Pfam" id="PF00535"/>
    </source>
</evidence>
<dbReference type="InterPro" id="IPR029044">
    <property type="entry name" value="Nucleotide-diphossugar_trans"/>
</dbReference>
<dbReference type="Gene3D" id="3.90.550.10">
    <property type="entry name" value="Spore Coat Polysaccharide Biosynthesis Protein SpsA, Chain A"/>
    <property type="match status" value="1"/>
</dbReference>
<keyword evidence="3" id="KW-1185">Reference proteome</keyword>
<sequence length="296" mass="34314">MLSVLIPTYNYDVSKLIATIHLQLSNCNVPFEILVLEDGSTQHINSTNNLSNTTVLVNKTNNGRVKARQELALKANYEWLLFLDADVLPKSKSFISNYIDAIKLKHDAYFGGFAYYKAKPKKQYLLRWKYGTTKEEVIAVKRNLSPYKVIISANYLIRKKVFNTVNLKIEDNKGYGFDNYFGALLQNNNVNIYHIDNEVYHLGIEESSLYLKKKEQAALTLLHFYKTEGFNNHSNDLLRLFSKIKTLKLVWLFSLFYKLFKTKMKKNLLGKAPSISLLQAYRITFMCYAYKHIITA</sequence>
<dbReference type="GO" id="GO:0016758">
    <property type="term" value="F:hexosyltransferase activity"/>
    <property type="evidence" value="ECO:0007669"/>
    <property type="project" value="UniProtKB-ARBA"/>
</dbReference>
<accession>A0AAC9LP23</accession>
<protein>
    <recommendedName>
        <fullName evidence="1">Glycosyltransferase 2-like domain-containing protein</fullName>
    </recommendedName>
</protein>
<dbReference type="PANTHER" id="PTHR22916">
    <property type="entry name" value="GLYCOSYLTRANSFERASE"/>
    <property type="match status" value="1"/>
</dbReference>
<dbReference type="SUPFAM" id="SSF53448">
    <property type="entry name" value="Nucleotide-diphospho-sugar transferases"/>
    <property type="match status" value="1"/>
</dbReference>
<name>A0AAC9LP23_9FLAO</name>
<feature type="domain" description="Glycosyltransferase 2-like" evidence="1">
    <location>
        <begin position="3"/>
        <end position="162"/>
    </location>
</feature>
<dbReference type="Proteomes" id="UP000187506">
    <property type="component" value="Chromosome"/>
</dbReference>
<dbReference type="AlphaFoldDB" id="A0AAC9LP23"/>
<dbReference type="KEGG" id="lvn:BWR22_11620"/>
<gene>
    <name evidence="2" type="ORF">BWR22_11620</name>
</gene>
<dbReference type="CDD" id="cd00761">
    <property type="entry name" value="Glyco_tranf_GTA_type"/>
    <property type="match status" value="1"/>
</dbReference>
<dbReference type="EMBL" id="CP019352">
    <property type="protein sequence ID" value="APY00927.1"/>
    <property type="molecule type" value="Genomic_DNA"/>
</dbReference>
<dbReference type="Pfam" id="PF00535">
    <property type="entry name" value="Glycos_transf_2"/>
    <property type="match status" value="1"/>
</dbReference>
<reference evidence="2 3" key="1">
    <citation type="submission" date="2017-01" db="EMBL/GenBank/DDBJ databases">
        <title>Complete genome of Lacinutrix venerupis DOK2-8 isolated from seawater in Dokdo.</title>
        <authorList>
            <person name="Chi W.-J."/>
            <person name="Kim J.H."/>
        </authorList>
    </citation>
    <scope>NUCLEOTIDE SEQUENCE [LARGE SCALE GENOMIC DNA]</scope>
    <source>
        <strain evidence="2 3">DOK2-8</strain>
    </source>
</reference>
<proteinExistence type="predicted"/>